<evidence type="ECO:0008006" key="4">
    <source>
        <dbReference type="Google" id="ProtNLM"/>
    </source>
</evidence>
<name>A0A6A5K1I8_9PLEO</name>
<dbReference type="EMBL" id="ML975381">
    <property type="protein sequence ID" value="KAF1830859.1"/>
    <property type="molecule type" value="Genomic_DNA"/>
</dbReference>
<gene>
    <name evidence="2" type="ORF">BDW02DRAFT_506587</name>
</gene>
<dbReference type="InterPro" id="IPR010775">
    <property type="entry name" value="DUF1365"/>
</dbReference>
<dbReference type="Pfam" id="PF07103">
    <property type="entry name" value="DUF1365"/>
    <property type="match status" value="1"/>
</dbReference>
<dbReference type="PANTHER" id="PTHR33973:SF4">
    <property type="entry name" value="OS07G0153300 PROTEIN"/>
    <property type="match status" value="1"/>
</dbReference>
<evidence type="ECO:0000256" key="1">
    <source>
        <dbReference type="SAM" id="MobiDB-lite"/>
    </source>
</evidence>
<dbReference type="AlphaFoldDB" id="A0A6A5K1I8"/>
<feature type="region of interest" description="Disordered" evidence="1">
    <location>
        <begin position="128"/>
        <end position="161"/>
    </location>
</feature>
<dbReference type="OrthoDB" id="3340520at2759"/>
<evidence type="ECO:0000313" key="2">
    <source>
        <dbReference type="EMBL" id="KAF1830859.1"/>
    </source>
</evidence>
<proteinExistence type="predicted"/>
<keyword evidence="3" id="KW-1185">Reference proteome</keyword>
<reference evidence="2" key="1">
    <citation type="submission" date="2020-01" db="EMBL/GenBank/DDBJ databases">
        <authorList>
            <consortium name="DOE Joint Genome Institute"/>
            <person name="Haridas S."/>
            <person name="Albert R."/>
            <person name="Binder M."/>
            <person name="Bloem J."/>
            <person name="Labutti K."/>
            <person name="Salamov A."/>
            <person name="Andreopoulos B."/>
            <person name="Baker S.E."/>
            <person name="Barry K."/>
            <person name="Bills G."/>
            <person name="Bluhm B.H."/>
            <person name="Cannon C."/>
            <person name="Castanera R."/>
            <person name="Culley D.E."/>
            <person name="Daum C."/>
            <person name="Ezra D."/>
            <person name="Gonzalez J.B."/>
            <person name="Henrissat B."/>
            <person name="Kuo A."/>
            <person name="Liang C."/>
            <person name="Lipzen A."/>
            <person name="Lutzoni F."/>
            <person name="Magnuson J."/>
            <person name="Mondo S."/>
            <person name="Nolan M."/>
            <person name="Ohm R."/>
            <person name="Pangilinan J."/>
            <person name="Park H.-J."/>
            <person name="Ramirez L."/>
            <person name="Alfaro M."/>
            <person name="Sun H."/>
            <person name="Tritt A."/>
            <person name="Yoshinaga Y."/>
            <person name="Zwiers L.-H."/>
            <person name="Turgeon B.G."/>
            <person name="Goodwin S.B."/>
            <person name="Spatafora J.W."/>
            <person name="Crous P.W."/>
            <person name="Grigoriev I.V."/>
        </authorList>
    </citation>
    <scope>NUCLEOTIDE SEQUENCE</scope>
    <source>
        <strain evidence="2">P77</strain>
    </source>
</reference>
<accession>A0A6A5K1I8</accession>
<sequence>MFPKRHAFAYSYLQCGYPIIPNGTTHNGAEFPSGEDRHLGSWWLRARAEDYLERGNGARGFYWKLKTYLKAQHVEDSEWSYAYLVTAPRFFGYSFNPVSFWYIYDREHQFKRMILEVNNTFGERRMYLLDGSSPASPPPTPESQGSSLSEEQEPEFPNGAKSKFTDIWMKDFHVSPFNSRKGSYALKAMNPFPSPLNGNPTIDNAITLKTSKDHAKLVARLHSTGKALSPDQMGLLGTLRFVLSWWWVGLVTFPRIVRQAFALYTKRKLHVWFRPEVVTPSIGRLPTPAETTLQKVFKHYLLKLVNETADPFRITFKSSIPDVPTDIITTTQVPGRERPTKNLEIRVLTPAFYSRLIHYAYTSEAIDRECIFTDERNRTLWMCRPQLLPLLLSEPSSVRTKEEDIPAGRRSYLDELRWMLLRILRCSPADPAYAITPQSSSFNIDDIRARPYSELDNFVRSSLAQVYAGEYRRIVTKLFLAQRFCFGFSEIVGLVDLILRVFLCYLAAMRLKSWSDTNVTAALAECSERLVAQKHWAACSAALGNDGWDLWWLAKSAMSVYACHAYGLLKGYR</sequence>
<organism evidence="2 3">
    <name type="scientific">Decorospora gaudefroyi</name>
    <dbReference type="NCBI Taxonomy" id="184978"/>
    <lineage>
        <taxon>Eukaryota</taxon>
        <taxon>Fungi</taxon>
        <taxon>Dikarya</taxon>
        <taxon>Ascomycota</taxon>
        <taxon>Pezizomycotina</taxon>
        <taxon>Dothideomycetes</taxon>
        <taxon>Pleosporomycetidae</taxon>
        <taxon>Pleosporales</taxon>
        <taxon>Pleosporineae</taxon>
        <taxon>Pleosporaceae</taxon>
        <taxon>Decorospora</taxon>
    </lineage>
</organism>
<evidence type="ECO:0000313" key="3">
    <source>
        <dbReference type="Proteomes" id="UP000800040"/>
    </source>
</evidence>
<dbReference type="PANTHER" id="PTHR33973">
    <property type="entry name" value="OS07G0153300 PROTEIN"/>
    <property type="match status" value="1"/>
</dbReference>
<protein>
    <recommendedName>
        <fullName evidence="4">DUF1365-domain-containing protein</fullName>
    </recommendedName>
</protein>
<dbReference type="Proteomes" id="UP000800040">
    <property type="component" value="Unassembled WGS sequence"/>
</dbReference>